<dbReference type="InterPro" id="IPR016032">
    <property type="entry name" value="Sig_transdc_resp-reg_C-effctor"/>
</dbReference>
<dbReference type="Gene3D" id="1.25.40.10">
    <property type="entry name" value="Tetratricopeptide repeat domain"/>
    <property type="match status" value="2"/>
</dbReference>
<evidence type="ECO:0000313" key="3">
    <source>
        <dbReference type="EMBL" id="PWN67800.1"/>
    </source>
</evidence>
<sequence length="485" mass="56087">MRYPYVTKTLVLLIFFSNFLFSQTKQEIDKSLNTENKGWNAQKNIDFLNSIYQSSLKIGYEAGICKSLFKISNWYMQRGEYKNAIPYLEKLENLSIKNSENYKYKVRALQSKAFAFTNLGFYNDANTAIDQSLLESEQLKKDDGNFAKGNGYDLKSALYIELKKHEDSVLFYIKKSLAYYLKVKDKIKRKEGTIKAYINISTSFLEKKQIDSALFYSYKVLSMKNIGVESESYVLQTIGSAHIQGNHLDSALIYNKKSEKILQITKDPFALKACYQNLSEIYDKLNNKDSALIYSKKYGNLVDSLSLEDKKDAGIASQNIKEDVQTESQKKQYSLYWIIGGVIVLLSLTLLFSWNLLKNYLGEKKTSLKKKKIIEEKEIELEELKGKVNDSFKEVIELAKTNDPSFLGKFIEVYPEFCNKLLQICPDLLNSELSFCAYLKLNFSTKEIAEYTFVAPKSVQNRKNRIRKRLNIPSDEDLYIWISKI</sequence>
<feature type="signal peptide" evidence="2">
    <location>
        <begin position="1"/>
        <end position="22"/>
    </location>
</feature>
<comment type="caution">
    <text evidence="3">The sequence shown here is derived from an EMBL/GenBank/DDBJ whole genome shotgun (WGS) entry which is preliminary data.</text>
</comment>
<keyword evidence="4" id="KW-1185">Reference proteome</keyword>
<dbReference type="GO" id="GO:0003677">
    <property type="term" value="F:DNA binding"/>
    <property type="evidence" value="ECO:0007669"/>
    <property type="project" value="InterPro"/>
</dbReference>
<proteinExistence type="predicted"/>
<dbReference type="InterPro" id="IPR011990">
    <property type="entry name" value="TPR-like_helical_dom_sf"/>
</dbReference>
<keyword evidence="1" id="KW-0472">Membrane</keyword>
<evidence type="ECO:0008006" key="5">
    <source>
        <dbReference type="Google" id="ProtNLM"/>
    </source>
</evidence>
<gene>
    <name evidence="3" type="ORF">C1638_004175</name>
</gene>
<keyword evidence="1" id="KW-0812">Transmembrane</keyword>
<dbReference type="SUPFAM" id="SSF48452">
    <property type="entry name" value="TPR-like"/>
    <property type="match status" value="1"/>
</dbReference>
<dbReference type="SUPFAM" id="SSF46894">
    <property type="entry name" value="C-terminal effector domain of the bipartite response regulators"/>
    <property type="match status" value="1"/>
</dbReference>
<feature type="chain" id="PRO_5016298082" description="HTH luxR-type domain-containing protein" evidence="2">
    <location>
        <begin position="23"/>
        <end position="485"/>
    </location>
</feature>
<dbReference type="OrthoDB" id="1017207at2"/>
<dbReference type="AlphaFoldDB" id="A0A316XAA2"/>
<evidence type="ECO:0000313" key="4">
    <source>
        <dbReference type="Proteomes" id="UP000236182"/>
    </source>
</evidence>
<dbReference type="Proteomes" id="UP000236182">
    <property type="component" value="Unassembled WGS sequence"/>
</dbReference>
<keyword evidence="1" id="KW-1133">Transmembrane helix</keyword>
<dbReference type="InterPro" id="IPR036388">
    <property type="entry name" value="WH-like_DNA-bd_sf"/>
</dbReference>
<reference evidence="3" key="1">
    <citation type="submission" date="2018-04" db="EMBL/GenBank/DDBJ databases">
        <title>Draft Genome Sequences of Chryseobacterium lactis NCTC11390T isolated from milk, Chryseobacterium oncorhynchi 701B-08T from rainbow trout, and Chryseobacterium viscerum 687B-08T from diseased fish.</title>
        <authorList>
            <person name="Jeong J.-J."/>
            <person name="Lee Y.J."/>
            <person name="Pathiraja D."/>
            <person name="Park B."/>
            <person name="Choi I.-G."/>
            <person name="Kim K.D."/>
        </authorList>
    </citation>
    <scope>NUCLEOTIDE SEQUENCE [LARGE SCALE GENOMIC DNA]</scope>
    <source>
        <strain evidence="3">701B-08</strain>
    </source>
</reference>
<dbReference type="Gene3D" id="1.10.10.10">
    <property type="entry name" value="Winged helix-like DNA-binding domain superfamily/Winged helix DNA-binding domain"/>
    <property type="match status" value="1"/>
</dbReference>
<accession>A0A316XAA2</accession>
<dbReference type="EMBL" id="PPEI02000001">
    <property type="protein sequence ID" value="PWN67800.1"/>
    <property type="molecule type" value="Genomic_DNA"/>
</dbReference>
<protein>
    <recommendedName>
        <fullName evidence="5">HTH luxR-type domain-containing protein</fullName>
    </recommendedName>
</protein>
<evidence type="ECO:0000256" key="1">
    <source>
        <dbReference type="SAM" id="Phobius"/>
    </source>
</evidence>
<evidence type="ECO:0000256" key="2">
    <source>
        <dbReference type="SAM" id="SignalP"/>
    </source>
</evidence>
<organism evidence="3 4">
    <name type="scientific">Chryseobacterium oncorhynchi</name>
    <dbReference type="NCBI Taxonomy" id="741074"/>
    <lineage>
        <taxon>Bacteria</taxon>
        <taxon>Pseudomonadati</taxon>
        <taxon>Bacteroidota</taxon>
        <taxon>Flavobacteriia</taxon>
        <taxon>Flavobacteriales</taxon>
        <taxon>Weeksellaceae</taxon>
        <taxon>Chryseobacterium group</taxon>
        <taxon>Chryseobacterium</taxon>
    </lineage>
</organism>
<feature type="transmembrane region" description="Helical" evidence="1">
    <location>
        <begin position="335"/>
        <end position="357"/>
    </location>
</feature>
<name>A0A316XAA2_9FLAO</name>
<keyword evidence="2" id="KW-0732">Signal</keyword>
<dbReference type="GO" id="GO:0006355">
    <property type="term" value="P:regulation of DNA-templated transcription"/>
    <property type="evidence" value="ECO:0007669"/>
    <property type="project" value="InterPro"/>
</dbReference>